<keyword evidence="3" id="KW-1185">Reference proteome</keyword>
<dbReference type="STRING" id="450851.PHZ_c2956"/>
<dbReference type="Proteomes" id="UP000001868">
    <property type="component" value="Chromosome"/>
</dbReference>
<evidence type="ECO:0000313" key="3">
    <source>
        <dbReference type="Proteomes" id="UP000001868"/>
    </source>
</evidence>
<name>B4R900_PHEZH</name>
<dbReference type="PANTHER" id="PTHR11079:SF162">
    <property type="entry name" value="RIBOFLAVIN BIOSYNTHESIS PROTEIN PYRD, CHLOROPLASTIC"/>
    <property type="match status" value="1"/>
</dbReference>
<dbReference type="EMBL" id="CP000747">
    <property type="protein sequence ID" value="ACG79365.1"/>
    <property type="molecule type" value="Genomic_DNA"/>
</dbReference>
<protein>
    <submittedName>
        <fullName evidence="2">Riboflavin biosynthesis protein RibD</fullName>
    </submittedName>
</protein>
<dbReference type="Gene3D" id="3.40.140.10">
    <property type="entry name" value="Cytidine Deaminase, domain 2"/>
    <property type="match status" value="1"/>
</dbReference>
<evidence type="ECO:0000259" key="1">
    <source>
        <dbReference type="PROSITE" id="PS51747"/>
    </source>
</evidence>
<gene>
    <name evidence="2" type="primary">ribD</name>
    <name evidence="2" type="ordered locus">PHZ_c2956</name>
</gene>
<dbReference type="InterPro" id="IPR016193">
    <property type="entry name" value="Cytidine_deaminase-like"/>
</dbReference>
<dbReference type="SUPFAM" id="SSF53927">
    <property type="entry name" value="Cytidine deaminase-like"/>
    <property type="match status" value="1"/>
</dbReference>
<dbReference type="KEGG" id="pzu:PHZ_c2956"/>
<dbReference type="Pfam" id="PF00383">
    <property type="entry name" value="dCMP_cyt_deam_1"/>
    <property type="match status" value="1"/>
</dbReference>
<proteinExistence type="predicted"/>
<sequence length="143" mass="14391">MRRAIALARPQVGRTGENPAVGCVILKDGRVLGEAATGDGGRPHAEELALAQAGEAARGATAFVTLEPCAERSSGAASCSERLAAAGMSRVVVACADPSVFAAGGGAARLRAAGIVFDQGLLEAEAAPLYASYVAAKSLEIRR</sequence>
<dbReference type="eggNOG" id="COG0117">
    <property type="taxonomic scope" value="Bacteria"/>
</dbReference>
<feature type="domain" description="CMP/dCMP-type deaminase" evidence="1">
    <location>
        <begin position="1"/>
        <end position="117"/>
    </location>
</feature>
<dbReference type="GO" id="GO:0008835">
    <property type="term" value="F:diaminohydroxyphosphoribosylaminopyrimidine deaminase activity"/>
    <property type="evidence" value="ECO:0007669"/>
    <property type="project" value="TreeGrafter"/>
</dbReference>
<evidence type="ECO:0000313" key="2">
    <source>
        <dbReference type="EMBL" id="ACG79365.1"/>
    </source>
</evidence>
<dbReference type="PROSITE" id="PS51747">
    <property type="entry name" value="CYT_DCMP_DEAMINASES_2"/>
    <property type="match status" value="1"/>
</dbReference>
<dbReference type="HOGENOM" id="CLU_036590_10_1_5"/>
<organism evidence="2 3">
    <name type="scientific">Phenylobacterium zucineum (strain HLK1)</name>
    <dbReference type="NCBI Taxonomy" id="450851"/>
    <lineage>
        <taxon>Bacteria</taxon>
        <taxon>Pseudomonadati</taxon>
        <taxon>Pseudomonadota</taxon>
        <taxon>Alphaproteobacteria</taxon>
        <taxon>Caulobacterales</taxon>
        <taxon>Caulobacteraceae</taxon>
        <taxon>Phenylobacterium</taxon>
    </lineage>
</organism>
<dbReference type="PANTHER" id="PTHR11079">
    <property type="entry name" value="CYTOSINE DEAMINASE FAMILY MEMBER"/>
    <property type="match status" value="1"/>
</dbReference>
<dbReference type="AlphaFoldDB" id="B4R900"/>
<accession>B4R900</accession>
<reference evidence="2 3" key="1">
    <citation type="journal article" date="2008" name="BMC Genomics">
        <title>Complete genome of Phenylobacterium zucineum - a novel facultative intracellular bacterium isolated from human erythroleukemia cell line K562.</title>
        <authorList>
            <person name="Luo Y."/>
            <person name="Xu X."/>
            <person name="Ding Z."/>
            <person name="Liu Z."/>
            <person name="Zhang B."/>
            <person name="Yan Z."/>
            <person name="Sun J."/>
            <person name="Hu S."/>
            <person name="Hu X."/>
        </authorList>
    </citation>
    <scope>NUCLEOTIDE SEQUENCE [LARGE SCALE GENOMIC DNA]</scope>
    <source>
        <strain evidence="2 3">HLK1</strain>
    </source>
</reference>
<dbReference type="InterPro" id="IPR002125">
    <property type="entry name" value="CMP_dCMP_dom"/>
</dbReference>